<sequence>MEFYSPPRVALPLRRTGFFARYSFDLMTGYDFLKFEDRARALRLYETHAPFFVMLSPPCTMFSKMQNLNLKKMQPQIRKQRFADANCMLDFAMHIADRQLRGNRFFCHEHPSGASSWRRASVAKLANQPNVFLVSFDQCRTGLRTPSGLKPIQKRTVLMTNSREIHNIFSPLQCNCTEEHAVIQGSESGLQLSSWCQVYSPELVDHLADAVRLEWAQQSGTAALQGTFPSGVGRPDAMDVKEEMKEDPENNKKSEPEAPEDVAMKPSTILRTSGPSPTPAASMAITEANFKEVAWTAMNFHLEACGGPVQYLKRELGSPGNSKWKDFAEQLQVAFPRRTDLSYLESLELPRGHDPSETFRVSLWQLGFVECCSSKPMTFRVTAAALADEYLTNTCLTAQEPLLLYQQPLDLPSEFKYSEELEAGALFWTHYLKGAARATSMLMLAHVLLNELKVDVQLLNPSLHQSLLAVYCRLGTAASDSATIAMENARLSARGAIRKAHDVITWAGKLHALKLQGLQPAEIIKKYNESATKDSAIQGAKRMGLVALLDLPEQCLSLLLQHVSEFGFDGCAFNETAFSNKKLMPGFQPRANGDRAWQKRLAVTSEGYTWLVRYVHGSHTRKPSAIRSKLDTAAMTEAMQMSQLLVSCLQEIQDQHALPEGAKEKILQDFVDGDNNLELELQGAISELKKGWQPAELTPFRELIATCIAKRDGKLEALGKGPKISAGQLEKQAFEVLLSSLQHDVDTYAVWKAKCLDRDSAVHFQRLSHTSARHTRAREIADSVISEDRGLGWQISLKKFDSVDAANIAMWNEACNYIAKQCQLRASEQVRSVCVLNWAAPALFTSATQHRQATLMGAIVNSNSKSIGLALSPSFFYKKGSLYKTMESTNKLLATANLNIDGSFALAFEARNDDRQKRSLLQTGAIALPGDAKVADGVWQHWKSCDLFKQNLVKDAPLPLSSDLVEMEELSETALPSSTSDALHPHQAEKFQQIGQGAAFKILSATLSNLQAEPDRAAVLIVDLGSRTLDFAKATYELKKTLNVPVYYLGFAENENQVEWQAYHLSNWLSAGFLNGSLKLPPGAQPLAAADLPAELVAALPPKPDLGTLTWSNRKVEGLPTLKTPDKVLQTWHDHNEFGAQFQEWLKKNRELFPLDVPEDKESKNKRGNTPDSTPPSSNPQSTEEPPSKKPRAGATKEFANLPSMTVADVPKPLCWTSQLPSPSGAKKGVNKCSLVIAIGKKIFLTNEGGADLEFNAGHVVAGYWKGAWQKNEGETREADVFFQLQDASSKVIMDGKVTTVGQIIKEKRAISPLDTKVLYHEMQDKPTAED</sequence>
<evidence type="ECO:0000313" key="2">
    <source>
        <dbReference type="EMBL" id="CAK9069666.1"/>
    </source>
</evidence>
<organism evidence="2 3">
    <name type="scientific">Durusdinium trenchii</name>
    <dbReference type="NCBI Taxonomy" id="1381693"/>
    <lineage>
        <taxon>Eukaryota</taxon>
        <taxon>Sar</taxon>
        <taxon>Alveolata</taxon>
        <taxon>Dinophyceae</taxon>
        <taxon>Suessiales</taxon>
        <taxon>Symbiodiniaceae</taxon>
        <taxon>Durusdinium</taxon>
    </lineage>
</organism>
<dbReference type="Proteomes" id="UP001642464">
    <property type="component" value="Unassembled WGS sequence"/>
</dbReference>
<gene>
    <name evidence="2" type="ORF">SCF082_LOCUS34834</name>
</gene>
<feature type="region of interest" description="Disordered" evidence="1">
    <location>
        <begin position="241"/>
        <end position="280"/>
    </location>
</feature>
<feature type="region of interest" description="Disordered" evidence="1">
    <location>
        <begin position="1156"/>
        <end position="1194"/>
    </location>
</feature>
<accession>A0ABP0P1K6</accession>
<protein>
    <submittedName>
        <fullName evidence="2">Uncharacterized protein</fullName>
    </submittedName>
</protein>
<comment type="caution">
    <text evidence="2">The sequence shown here is derived from an EMBL/GenBank/DDBJ whole genome shotgun (WGS) entry which is preliminary data.</text>
</comment>
<name>A0ABP0P1K6_9DINO</name>
<feature type="compositionally biased region" description="Basic and acidic residues" evidence="1">
    <location>
        <begin position="241"/>
        <end position="256"/>
    </location>
</feature>
<dbReference type="EMBL" id="CAXAMM010032413">
    <property type="protein sequence ID" value="CAK9069666.1"/>
    <property type="molecule type" value="Genomic_DNA"/>
</dbReference>
<keyword evidence="3" id="KW-1185">Reference proteome</keyword>
<evidence type="ECO:0000313" key="3">
    <source>
        <dbReference type="Proteomes" id="UP001642464"/>
    </source>
</evidence>
<reference evidence="2 3" key="1">
    <citation type="submission" date="2024-02" db="EMBL/GenBank/DDBJ databases">
        <authorList>
            <person name="Chen Y."/>
            <person name="Shah S."/>
            <person name="Dougan E. K."/>
            <person name="Thang M."/>
            <person name="Chan C."/>
        </authorList>
    </citation>
    <scope>NUCLEOTIDE SEQUENCE [LARGE SCALE GENOMIC DNA]</scope>
</reference>
<feature type="compositionally biased region" description="Basic and acidic residues" evidence="1">
    <location>
        <begin position="1156"/>
        <end position="1165"/>
    </location>
</feature>
<feature type="non-terminal residue" evidence="2">
    <location>
        <position position="1331"/>
    </location>
</feature>
<evidence type="ECO:0000256" key="1">
    <source>
        <dbReference type="SAM" id="MobiDB-lite"/>
    </source>
</evidence>
<proteinExistence type="predicted"/>